<accession>A0AAJ0C7A8</accession>
<keyword evidence="11" id="KW-1185">Reference proteome</keyword>
<dbReference type="PROSITE" id="PS50048">
    <property type="entry name" value="ZN2_CY6_FUNGAL_2"/>
    <property type="match status" value="1"/>
</dbReference>
<dbReference type="GO" id="GO:0005634">
    <property type="term" value="C:nucleus"/>
    <property type="evidence" value="ECO:0007669"/>
    <property type="project" value="UniProtKB-SubCell"/>
</dbReference>
<evidence type="ECO:0000313" key="10">
    <source>
        <dbReference type="EMBL" id="KAK1771470.1"/>
    </source>
</evidence>
<dbReference type="AlphaFoldDB" id="A0AAJ0C7A8"/>
<feature type="compositionally biased region" description="Basic and acidic residues" evidence="8">
    <location>
        <begin position="38"/>
        <end position="49"/>
    </location>
</feature>
<feature type="compositionally biased region" description="Low complexity" evidence="8">
    <location>
        <begin position="827"/>
        <end position="843"/>
    </location>
</feature>
<dbReference type="InterPro" id="IPR007219">
    <property type="entry name" value="XnlR_reg_dom"/>
</dbReference>
<dbReference type="GO" id="GO:0045944">
    <property type="term" value="P:positive regulation of transcription by RNA polymerase II"/>
    <property type="evidence" value="ECO:0007669"/>
    <property type="project" value="TreeGrafter"/>
</dbReference>
<dbReference type="SMART" id="SM00066">
    <property type="entry name" value="GAL4"/>
    <property type="match status" value="1"/>
</dbReference>
<dbReference type="SUPFAM" id="SSF57701">
    <property type="entry name" value="Zn2/Cys6 DNA-binding domain"/>
    <property type="match status" value="1"/>
</dbReference>
<evidence type="ECO:0000256" key="8">
    <source>
        <dbReference type="SAM" id="MobiDB-lite"/>
    </source>
</evidence>
<feature type="domain" description="Zn(2)-C6 fungal-type" evidence="9">
    <location>
        <begin position="58"/>
        <end position="88"/>
    </location>
</feature>
<evidence type="ECO:0000256" key="3">
    <source>
        <dbReference type="ARBA" id="ARBA00022833"/>
    </source>
</evidence>
<proteinExistence type="predicted"/>
<dbReference type="Proteomes" id="UP001244011">
    <property type="component" value="Unassembled WGS sequence"/>
</dbReference>
<dbReference type="CDD" id="cd12148">
    <property type="entry name" value="fungal_TF_MHR"/>
    <property type="match status" value="1"/>
</dbReference>
<dbReference type="InterPro" id="IPR052202">
    <property type="entry name" value="Yeast_MetPath_Reg"/>
</dbReference>
<feature type="compositionally biased region" description="Polar residues" evidence="8">
    <location>
        <begin position="703"/>
        <end position="718"/>
    </location>
</feature>
<dbReference type="GeneID" id="85307467"/>
<keyword evidence="6" id="KW-0804">Transcription</keyword>
<comment type="subcellular location">
    <subcellularLocation>
        <location evidence="1">Nucleus</location>
    </subcellularLocation>
</comment>
<feature type="compositionally biased region" description="Pro residues" evidence="8">
    <location>
        <begin position="27"/>
        <end position="37"/>
    </location>
</feature>
<comment type="caution">
    <text evidence="10">The sequence shown here is derived from an EMBL/GenBank/DDBJ whole genome shotgun (WGS) entry which is preliminary data.</text>
</comment>
<evidence type="ECO:0000256" key="6">
    <source>
        <dbReference type="ARBA" id="ARBA00023163"/>
    </source>
</evidence>
<dbReference type="Pfam" id="PF04082">
    <property type="entry name" value="Fungal_trans"/>
    <property type="match status" value="1"/>
</dbReference>
<gene>
    <name evidence="10" type="ORF">QBC33DRAFT_444583</name>
</gene>
<protein>
    <submittedName>
        <fullName evidence="10">Fungal-specific transcription factor domain-containing protein</fullName>
    </submittedName>
</protein>
<dbReference type="GO" id="GO:0000981">
    <property type="term" value="F:DNA-binding transcription factor activity, RNA polymerase II-specific"/>
    <property type="evidence" value="ECO:0007669"/>
    <property type="project" value="InterPro"/>
</dbReference>
<dbReference type="Gene3D" id="4.10.240.10">
    <property type="entry name" value="Zn(2)-C6 fungal-type DNA-binding domain"/>
    <property type="match status" value="1"/>
</dbReference>
<dbReference type="EMBL" id="MU838998">
    <property type="protein sequence ID" value="KAK1771470.1"/>
    <property type="molecule type" value="Genomic_DNA"/>
</dbReference>
<dbReference type="GO" id="GO:0008270">
    <property type="term" value="F:zinc ion binding"/>
    <property type="evidence" value="ECO:0007669"/>
    <property type="project" value="InterPro"/>
</dbReference>
<evidence type="ECO:0000256" key="1">
    <source>
        <dbReference type="ARBA" id="ARBA00004123"/>
    </source>
</evidence>
<feature type="compositionally biased region" description="Pro residues" evidence="8">
    <location>
        <begin position="863"/>
        <end position="872"/>
    </location>
</feature>
<feature type="region of interest" description="Disordered" evidence="8">
    <location>
        <begin position="620"/>
        <end position="905"/>
    </location>
</feature>
<evidence type="ECO:0000313" key="11">
    <source>
        <dbReference type="Proteomes" id="UP001244011"/>
    </source>
</evidence>
<dbReference type="Pfam" id="PF00172">
    <property type="entry name" value="Zn_clus"/>
    <property type="match status" value="1"/>
</dbReference>
<dbReference type="InterPro" id="IPR036864">
    <property type="entry name" value="Zn2-C6_fun-type_DNA-bd_sf"/>
</dbReference>
<name>A0AAJ0C7A8_9PEZI</name>
<dbReference type="PANTHER" id="PTHR47782:SF8">
    <property type="entry name" value="ZN(II)2CYS6 TRANSCRIPTION FACTOR (EUROFUNG)"/>
    <property type="match status" value="1"/>
</dbReference>
<feature type="compositionally biased region" description="Polar residues" evidence="8">
    <location>
        <begin position="752"/>
        <end position="779"/>
    </location>
</feature>
<organism evidence="10 11">
    <name type="scientific">Phialemonium atrogriseum</name>
    <dbReference type="NCBI Taxonomy" id="1093897"/>
    <lineage>
        <taxon>Eukaryota</taxon>
        <taxon>Fungi</taxon>
        <taxon>Dikarya</taxon>
        <taxon>Ascomycota</taxon>
        <taxon>Pezizomycotina</taxon>
        <taxon>Sordariomycetes</taxon>
        <taxon>Sordariomycetidae</taxon>
        <taxon>Cephalothecales</taxon>
        <taxon>Cephalothecaceae</taxon>
        <taxon>Phialemonium</taxon>
    </lineage>
</organism>
<dbReference type="GO" id="GO:0006351">
    <property type="term" value="P:DNA-templated transcription"/>
    <property type="evidence" value="ECO:0007669"/>
    <property type="project" value="InterPro"/>
</dbReference>
<keyword evidence="2" id="KW-0479">Metal-binding</keyword>
<sequence>MDAADVFRQGLGSLAPRQPQSLYPRRAPIPQPPGPPHPPDDRSESDGPPHRIAHTLTACCRCRQRKSRCDPTLPRCLPCERSGSICEYFDTTKGRKISRYYVVRLQQKVRQLEAELAQYTNEDDEYPQDNEEIVRPGGLIRLSETDETPRFLGPSSGIAMTRIMMEEAKRHTDSKSISDLIPEVRARRRARADRMQSIVGYRGSVSAPGSRKKSYPMISAHPAQSLPTRSIADKLVEVFNQRAQIFHPALHEPALQKDLEDVFDGCQDPFKNFVVRMVMAISLQKLDTQYAGLADSYYLSAMQHFEDVVRPKDLKTLQCLVLIGQYSLLTPTRTAVYYIIGLATRICQQLGLGEEKTITAGCSIGLVDPLTLDMRRRLSWIVTTNEFGLAHSMGRPSGFAKGDDLMDVKFFATVDDKNITAAGIKQGPPSERKLVSIHFCKMRLLQAEIRRVLYEKKRSEPKHEDHPWFTQMMEKLDEWKDASPDKPEWCKPWFTGRYHTMVIFLYRPSPQVPKPTKQAALRCFESAAHVIDLSSQQVKRAAVDITWVFLLTVYTSLNIVLWAVSYPEVREIHTREASEELINISLDIVDQCSERWPGTTAASQLYAVFARACLQSYAAKEKPQPPKSNGNRALHTPPPLADTDSPSASEVSTSTPASASTVRATQQQGAQPRPAFNPPQFGHVFDSTPEQMSAGFSFDPDSSPFQNSHPTFRSNSIFMNPATDSHGRRFSHFPPDFTQSAQTKPAGESGPLTPNTPYNTQTSPSLQSPFSQHTSQSMMTYGADTMPTPPRSLAPQSHGESDMSSLSPTPPAIKMESATPTPTLPYASPAQVTAAQASPAPAANLKYEPGEQPAPPNQQARTQPPPPQPPRAPATFTIPAGPPQQGAAARQRPLPPTTVTDWFSPPPPFISPYAFPGGGMGGGGGYWGDDYGNAAAAAAPFSGLGIGFAFGGAGGGYGLSGDSRDGGFAAGGGGGPPFLQYAFPPERHGSLSVEQQVELMDVLETEGVGEIDAFLSTGMGIGGGGGGGGISWV</sequence>
<evidence type="ECO:0000256" key="7">
    <source>
        <dbReference type="ARBA" id="ARBA00023242"/>
    </source>
</evidence>
<keyword evidence="4" id="KW-0805">Transcription regulation</keyword>
<dbReference type="PROSITE" id="PS00463">
    <property type="entry name" value="ZN2_CY6_FUNGAL_1"/>
    <property type="match status" value="1"/>
</dbReference>
<keyword evidence="5" id="KW-0238">DNA-binding</keyword>
<dbReference type="InterPro" id="IPR001138">
    <property type="entry name" value="Zn2Cys6_DnaBD"/>
</dbReference>
<dbReference type="RefSeq" id="XP_060287683.1">
    <property type="nucleotide sequence ID" value="XM_060424280.1"/>
</dbReference>
<keyword evidence="7" id="KW-0539">Nucleus</keyword>
<dbReference type="PANTHER" id="PTHR47782">
    <property type="entry name" value="ZN(II)2CYS6 TRANSCRIPTION FACTOR (EUROFUNG)-RELATED"/>
    <property type="match status" value="1"/>
</dbReference>
<dbReference type="GO" id="GO:0043565">
    <property type="term" value="F:sequence-specific DNA binding"/>
    <property type="evidence" value="ECO:0007669"/>
    <property type="project" value="TreeGrafter"/>
</dbReference>
<evidence type="ECO:0000256" key="4">
    <source>
        <dbReference type="ARBA" id="ARBA00023015"/>
    </source>
</evidence>
<keyword evidence="3" id="KW-0862">Zinc</keyword>
<evidence type="ECO:0000256" key="5">
    <source>
        <dbReference type="ARBA" id="ARBA00023125"/>
    </source>
</evidence>
<dbReference type="CDD" id="cd00067">
    <property type="entry name" value="GAL4"/>
    <property type="match status" value="1"/>
</dbReference>
<evidence type="ECO:0000259" key="9">
    <source>
        <dbReference type="PROSITE" id="PS50048"/>
    </source>
</evidence>
<reference evidence="10" key="1">
    <citation type="submission" date="2023-06" db="EMBL/GenBank/DDBJ databases">
        <title>Genome-scale phylogeny and comparative genomics of the fungal order Sordariales.</title>
        <authorList>
            <consortium name="Lawrence Berkeley National Laboratory"/>
            <person name="Hensen N."/>
            <person name="Bonometti L."/>
            <person name="Westerberg I."/>
            <person name="Brannstrom I.O."/>
            <person name="Guillou S."/>
            <person name="Cros-Aarteil S."/>
            <person name="Calhoun S."/>
            <person name="Haridas S."/>
            <person name="Kuo A."/>
            <person name="Mondo S."/>
            <person name="Pangilinan J."/>
            <person name="Riley R."/>
            <person name="Labutti K."/>
            <person name="Andreopoulos B."/>
            <person name="Lipzen A."/>
            <person name="Chen C."/>
            <person name="Yanf M."/>
            <person name="Daum C."/>
            <person name="Ng V."/>
            <person name="Clum A."/>
            <person name="Steindorff A."/>
            <person name="Ohm R."/>
            <person name="Martin F."/>
            <person name="Silar P."/>
            <person name="Natvig D."/>
            <person name="Lalanne C."/>
            <person name="Gautier V."/>
            <person name="Ament-Velasquez S.L."/>
            <person name="Kruys A."/>
            <person name="Hutchinson M.I."/>
            <person name="Powell A.J."/>
            <person name="Barry K."/>
            <person name="Miller A.N."/>
            <person name="Grigoriev I.V."/>
            <person name="Debuchy R."/>
            <person name="Gladieux P."/>
            <person name="Thoren M.H."/>
            <person name="Johannesson H."/>
        </authorList>
    </citation>
    <scope>NUCLEOTIDE SEQUENCE</scope>
    <source>
        <strain evidence="10">8032-3</strain>
    </source>
</reference>
<feature type="compositionally biased region" description="Low complexity" evidence="8">
    <location>
        <begin position="883"/>
        <end position="892"/>
    </location>
</feature>
<feature type="compositionally biased region" description="Low complexity" evidence="8">
    <location>
        <begin position="645"/>
        <end position="665"/>
    </location>
</feature>
<evidence type="ECO:0000256" key="2">
    <source>
        <dbReference type="ARBA" id="ARBA00022723"/>
    </source>
</evidence>
<feature type="region of interest" description="Disordered" evidence="8">
    <location>
        <begin position="1"/>
        <end position="50"/>
    </location>
</feature>